<feature type="transmembrane region" description="Helical" evidence="1">
    <location>
        <begin position="138"/>
        <end position="163"/>
    </location>
</feature>
<evidence type="ECO:0000313" key="3">
    <source>
        <dbReference type="Proteomes" id="UP001172687"/>
    </source>
</evidence>
<keyword evidence="3" id="KW-1185">Reference proteome</keyword>
<feature type="transmembrane region" description="Helical" evidence="1">
    <location>
        <begin position="61"/>
        <end position="79"/>
    </location>
</feature>
<feature type="transmembrane region" description="Helical" evidence="1">
    <location>
        <begin position="175"/>
        <end position="201"/>
    </location>
</feature>
<feature type="transmembrane region" description="Helical" evidence="1">
    <location>
        <begin position="20"/>
        <end position="41"/>
    </location>
</feature>
<organism evidence="2 3">
    <name type="scientific">Mycolicibacterium austroafricanum</name>
    <name type="common">Mycobacterium austroafricanum</name>
    <dbReference type="NCBI Taxonomy" id="39687"/>
    <lineage>
        <taxon>Bacteria</taxon>
        <taxon>Bacillati</taxon>
        <taxon>Actinomycetota</taxon>
        <taxon>Actinomycetes</taxon>
        <taxon>Mycobacteriales</taxon>
        <taxon>Mycobacteriaceae</taxon>
        <taxon>Mycolicibacterium</taxon>
    </lineage>
</organism>
<evidence type="ECO:0000256" key="1">
    <source>
        <dbReference type="SAM" id="Phobius"/>
    </source>
</evidence>
<proteinExistence type="predicted"/>
<keyword evidence="1" id="KW-1133">Transmembrane helix</keyword>
<evidence type="ECO:0008006" key="4">
    <source>
        <dbReference type="Google" id="ProtNLM"/>
    </source>
</evidence>
<dbReference type="RefSeq" id="WP_011781779.1">
    <property type="nucleotide sequence ID" value="NZ_CP070380.1"/>
</dbReference>
<dbReference type="Proteomes" id="UP001172687">
    <property type="component" value="Unassembled WGS sequence"/>
</dbReference>
<reference evidence="2" key="1">
    <citation type="submission" date="2023-07" db="EMBL/GenBank/DDBJ databases">
        <title>Degradation of tert-butanol by M. austroafricanum TBA100.</title>
        <authorList>
            <person name="Helbich S."/>
            <person name="Vainshtein Y."/>
        </authorList>
    </citation>
    <scope>NUCLEOTIDE SEQUENCE</scope>
    <source>
        <strain evidence="2">TBA100</strain>
    </source>
</reference>
<name>A0ABT8HMT3_MYCAO</name>
<dbReference type="EMBL" id="JAUHTC010000098">
    <property type="protein sequence ID" value="MDN4522069.1"/>
    <property type="molecule type" value="Genomic_DNA"/>
</dbReference>
<sequence>MDYAEGEPQFRRLTTPRSAAVAGVLFAVLFAASLVLLRSAIPDDPFAQIAWVNGGRTRIGAALVLAPMAAIAFLWFIGVMRDVLGDFEDRFFASVFFGSGLLFVAMTAVSMGIAGAILTITEIPGVASNGLIYFGRSLMLQISNVWGVRLAAVFMISLATIWIRTGLMPRWTAVITYLVAALLIVVVSLSLWVTLVFPAWVGAVSLMVLFTRPGPHRGAVGHRGP</sequence>
<keyword evidence="1" id="KW-0472">Membrane</keyword>
<comment type="caution">
    <text evidence="2">The sequence shown here is derived from an EMBL/GenBank/DDBJ whole genome shotgun (WGS) entry which is preliminary data.</text>
</comment>
<protein>
    <recommendedName>
        <fullName evidence="4">DUF4386 domain-containing protein</fullName>
    </recommendedName>
</protein>
<evidence type="ECO:0000313" key="2">
    <source>
        <dbReference type="EMBL" id="MDN4522069.1"/>
    </source>
</evidence>
<gene>
    <name evidence="2" type="ORF">QYF68_30255</name>
</gene>
<accession>A0ABT8HMT3</accession>
<keyword evidence="1" id="KW-0812">Transmembrane</keyword>
<feature type="transmembrane region" description="Helical" evidence="1">
    <location>
        <begin position="91"/>
        <end position="118"/>
    </location>
</feature>